<sequence>MSIPPTFAPTSRTVSLPTLQPEPESESDSHFHSHTHDLNLTHRNDDADAGDAEANPRGEKRRRTNRGVKSELAVALSPVRKGSSPASPAGTALSSGGGATNVSTNSNPRSRANLPPIKPIGFAQSRESRDDGQDHPIPSPVVMGFDFKMIDDQQLRTVRDTISIKEQQQALIAQRRRDLAASTPSTPKELTFKGWQPKDPEKQGVGRRREKTRDKVESLSIVTSASDKDVVPGSKSAPLNQALSTQQQSPRDLPSGSQTAMPGHILPPLSSYHGTNGMADPRTAPLALGRGRAEEHEFARQQGGAPYFRRYEPVPTHRPSGSESGHRRNFTAPQAGPGGPAPGPVRFETSERGAAGAPGSGLLAAVPHRNGFAGPGPSAESDPDSPPRGARRSDFLQPFNQLYDLMHQTENLKMQLSDLLHRYESAFTVQQQGYQDFKSTAAQAGTLLGSLQASADSLKEMVRYEVGRAGSTEKKEVDELRERVRKLEEKLGEK</sequence>
<dbReference type="EMBL" id="RSCD01000023">
    <property type="protein sequence ID" value="RSH83821.1"/>
    <property type="molecule type" value="Genomic_DNA"/>
</dbReference>
<feature type="compositionally biased region" description="Polar residues" evidence="1">
    <location>
        <begin position="237"/>
        <end position="260"/>
    </location>
</feature>
<evidence type="ECO:0000256" key="1">
    <source>
        <dbReference type="SAM" id="MobiDB-lite"/>
    </source>
</evidence>
<feature type="compositionally biased region" description="Low complexity" evidence="1">
    <location>
        <begin position="353"/>
        <end position="365"/>
    </location>
</feature>
<evidence type="ECO:0000313" key="3">
    <source>
        <dbReference type="Proteomes" id="UP000279259"/>
    </source>
</evidence>
<name>A0A427XYC3_9TREE</name>
<comment type="caution">
    <text evidence="2">The sequence shown here is derived from an EMBL/GenBank/DDBJ whole genome shotgun (WGS) entry which is preliminary data.</text>
</comment>
<feature type="region of interest" description="Disordered" evidence="1">
    <location>
        <begin position="175"/>
        <end position="393"/>
    </location>
</feature>
<protein>
    <submittedName>
        <fullName evidence="2">Uncharacterized protein</fullName>
    </submittedName>
</protein>
<gene>
    <name evidence="2" type="ORF">EHS25_005436</name>
</gene>
<reference evidence="2 3" key="1">
    <citation type="submission" date="2018-11" db="EMBL/GenBank/DDBJ databases">
        <title>Genome sequence of Saitozyma podzolica DSM 27192.</title>
        <authorList>
            <person name="Aliyu H."/>
            <person name="Gorte O."/>
            <person name="Ochsenreither K."/>
        </authorList>
    </citation>
    <scope>NUCLEOTIDE SEQUENCE [LARGE SCALE GENOMIC DNA]</scope>
    <source>
        <strain evidence="2 3">DSM 27192</strain>
    </source>
</reference>
<dbReference type="Proteomes" id="UP000279259">
    <property type="component" value="Unassembled WGS sequence"/>
</dbReference>
<feature type="compositionally biased region" description="Polar residues" evidence="1">
    <location>
        <begin position="101"/>
        <end position="110"/>
    </location>
</feature>
<dbReference type="AlphaFoldDB" id="A0A427XYC3"/>
<evidence type="ECO:0000313" key="2">
    <source>
        <dbReference type="EMBL" id="RSH83821.1"/>
    </source>
</evidence>
<dbReference type="STRING" id="1890683.A0A427XYC3"/>
<feature type="compositionally biased region" description="Low complexity" evidence="1">
    <location>
        <begin position="82"/>
        <end position="94"/>
    </location>
</feature>
<proteinExistence type="predicted"/>
<keyword evidence="3" id="KW-1185">Reference proteome</keyword>
<feature type="region of interest" description="Disordered" evidence="1">
    <location>
        <begin position="1"/>
        <end position="141"/>
    </location>
</feature>
<dbReference type="OrthoDB" id="2138242at2759"/>
<organism evidence="2 3">
    <name type="scientific">Saitozyma podzolica</name>
    <dbReference type="NCBI Taxonomy" id="1890683"/>
    <lineage>
        <taxon>Eukaryota</taxon>
        <taxon>Fungi</taxon>
        <taxon>Dikarya</taxon>
        <taxon>Basidiomycota</taxon>
        <taxon>Agaricomycotina</taxon>
        <taxon>Tremellomycetes</taxon>
        <taxon>Tremellales</taxon>
        <taxon>Trimorphomycetaceae</taxon>
        <taxon>Saitozyma</taxon>
    </lineage>
</organism>
<feature type="compositionally biased region" description="Basic and acidic residues" evidence="1">
    <location>
        <begin position="27"/>
        <end position="46"/>
    </location>
</feature>
<feature type="compositionally biased region" description="Polar residues" evidence="1">
    <location>
        <begin position="8"/>
        <end position="18"/>
    </location>
</feature>
<accession>A0A427XYC3</accession>